<dbReference type="SUPFAM" id="SSF47323">
    <property type="entry name" value="Anticodon-binding domain of a subclass of class I aminoacyl-tRNA synthetases"/>
    <property type="match status" value="1"/>
</dbReference>
<evidence type="ECO:0000256" key="5">
    <source>
        <dbReference type="ARBA" id="ARBA00022840"/>
    </source>
</evidence>
<comment type="similarity">
    <text evidence="1 9 10">Belongs to the class-I aminoacyl-tRNA synthetase family.</text>
</comment>
<dbReference type="Pfam" id="PF00750">
    <property type="entry name" value="tRNA-synt_1d"/>
    <property type="match status" value="2"/>
</dbReference>
<accession>A0ABU5QS76</accession>
<name>A0ABU5QS76_9BACT</name>
<keyword evidence="14" id="KW-1185">Reference proteome</keyword>
<evidence type="ECO:0000256" key="2">
    <source>
        <dbReference type="ARBA" id="ARBA00022490"/>
    </source>
</evidence>
<proteinExistence type="inferred from homology"/>
<evidence type="ECO:0000256" key="7">
    <source>
        <dbReference type="ARBA" id="ARBA00023146"/>
    </source>
</evidence>
<organism evidence="13 14">
    <name type="scientific">Arcicella aquatica</name>
    <dbReference type="NCBI Taxonomy" id="217141"/>
    <lineage>
        <taxon>Bacteria</taxon>
        <taxon>Pseudomonadati</taxon>
        <taxon>Bacteroidota</taxon>
        <taxon>Cytophagia</taxon>
        <taxon>Cytophagales</taxon>
        <taxon>Flectobacillaceae</taxon>
        <taxon>Arcicella</taxon>
    </lineage>
</organism>
<keyword evidence="3 9" id="KW-0436">Ligase</keyword>
<evidence type="ECO:0000256" key="1">
    <source>
        <dbReference type="ARBA" id="ARBA00005594"/>
    </source>
</evidence>
<dbReference type="HAMAP" id="MF_00123">
    <property type="entry name" value="Arg_tRNA_synth"/>
    <property type="match status" value="1"/>
</dbReference>
<dbReference type="Pfam" id="PF03485">
    <property type="entry name" value="Arg_tRNA_synt_N"/>
    <property type="match status" value="1"/>
</dbReference>
<evidence type="ECO:0000313" key="13">
    <source>
        <dbReference type="EMBL" id="MEA5259948.1"/>
    </source>
</evidence>
<keyword evidence="2 9" id="KW-0963">Cytoplasm</keyword>
<keyword evidence="5 9" id="KW-0067">ATP-binding</keyword>
<evidence type="ECO:0000256" key="6">
    <source>
        <dbReference type="ARBA" id="ARBA00022917"/>
    </source>
</evidence>
<feature type="domain" description="Arginyl tRNA synthetase N-terminal" evidence="12">
    <location>
        <begin position="5"/>
        <end position="86"/>
    </location>
</feature>
<dbReference type="Pfam" id="PF05746">
    <property type="entry name" value="DALR_1"/>
    <property type="match status" value="1"/>
</dbReference>
<dbReference type="InterPro" id="IPR001412">
    <property type="entry name" value="aa-tRNA-synth_I_CS"/>
</dbReference>
<evidence type="ECO:0000259" key="11">
    <source>
        <dbReference type="SMART" id="SM00836"/>
    </source>
</evidence>
<protein>
    <recommendedName>
        <fullName evidence="9">Arginine--tRNA ligase</fullName>
        <ecNumber evidence="9">6.1.1.19</ecNumber>
    </recommendedName>
    <alternativeName>
        <fullName evidence="9">Arginyl-tRNA synthetase</fullName>
        <shortName evidence="9">ArgRS</shortName>
    </alternativeName>
</protein>
<dbReference type="InterPro" id="IPR035684">
    <property type="entry name" value="ArgRS_core"/>
</dbReference>
<dbReference type="PANTHER" id="PTHR11956">
    <property type="entry name" value="ARGINYL-TRNA SYNTHETASE"/>
    <property type="match status" value="1"/>
</dbReference>
<dbReference type="SUPFAM" id="SSF55190">
    <property type="entry name" value="Arginyl-tRNA synthetase (ArgRS), N-terminal 'additional' domain"/>
    <property type="match status" value="1"/>
</dbReference>
<dbReference type="InterPro" id="IPR036695">
    <property type="entry name" value="Arg-tRNA-synth_N_sf"/>
</dbReference>
<evidence type="ECO:0000259" key="12">
    <source>
        <dbReference type="SMART" id="SM01016"/>
    </source>
</evidence>
<evidence type="ECO:0000256" key="8">
    <source>
        <dbReference type="ARBA" id="ARBA00049339"/>
    </source>
</evidence>
<comment type="catalytic activity">
    <reaction evidence="8 9">
        <text>tRNA(Arg) + L-arginine + ATP = L-arginyl-tRNA(Arg) + AMP + diphosphate</text>
        <dbReference type="Rhea" id="RHEA:20301"/>
        <dbReference type="Rhea" id="RHEA-COMP:9658"/>
        <dbReference type="Rhea" id="RHEA-COMP:9673"/>
        <dbReference type="ChEBI" id="CHEBI:30616"/>
        <dbReference type="ChEBI" id="CHEBI:32682"/>
        <dbReference type="ChEBI" id="CHEBI:33019"/>
        <dbReference type="ChEBI" id="CHEBI:78442"/>
        <dbReference type="ChEBI" id="CHEBI:78513"/>
        <dbReference type="ChEBI" id="CHEBI:456215"/>
        <dbReference type="EC" id="6.1.1.19"/>
    </reaction>
</comment>
<dbReference type="EC" id="6.1.1.19" evidence="9"/>
<evidence type="ECO:0000313" key="14">
    <source>
        <dbReference type="Proteomes" id="UP001304671"/>
    </source>
</evidence>
<dbReference type="Gene3D" id="3.40.50.620">
    <property type="entry name" value="HUPs"/>
    <property type="match status" value="1"/>
</dbReference>
<comment type="subunit">
    <text evidence="9">Monomer.</text>
</comment>
<keyword evidence="7 9" id="KW-0030">Aminoacyl-tRNA synthetase</keyword>
<comment type="subcellular location">
    <subcellularLocation>
        <location evidence="9">Cytoplasm</location>
    </subcellularLocation>
</comment>
<evidence type="ECO:0000256" key="4">
    <source>
        <dbReference type="ARBA" id="ARBA00022741"/>
    </source>
</evidence>
<dbReference type="Gene3D" id="1.10.730.10">
    <property type="entry name" value="Isoleucyl-tRNA Synthetase, Domain 1"/>
    <property type="match status" value="1"/>
</dbReference>
<gene>
    <name evidence="9 13" type="primary">argS</name>
    <name evidence="13" type="ORF">VB264_19275</name>
</gene>
<sequence>MNLEKILQDHIAAALKAEFDVEETNIALQPTRKDFEGSFTFVVFPYVKALRKSPVELGNAIGNYLVANSGVVKGFNVVQGFLNLSIADTAWLTMFGGIFKDKKFGQLVDKNEVVMVEYSSPNTNKPLHLGHLRNNFLGFSVSQILSANGYEVVKANLVNDRGIHICKSMLAYLKFGQGETPASTGIKGDHLVGKYYVEFDKVFKKQLKEILDKVKIHSDFSDFSILEKDKINESLVKIADYENSLKKAESNLDYKALAKFGPEFEIKFESGVENNIKWKPLLKLIDNQNDNKKLQALLKDVLFFEEKKNNEMDTLLDMLKGKTEVLQEAQAMLLKWEEGDAETLALWNKMNDWVFDGFNKTYQKMGVSFDKIYRESNTYLLGKKSVEEGLKSGVFFQKEDSSVWIDLTDEGLDQKLVLRKDGTSVYITQDIGTADLKYNDFKMSKSVYVVGNEQDYHFEVLFKILKKLGRPYADGTYHLSYGMVDLPSGKMKSREGTVVDADDLMQEMTDTARERTLELGKIDGFSKEEAEELYHTLAMGALKYFLLKVDPKKRMLFNPEESIDFQGNTGPFIQYTHARICSILRKAHEQGIIGVASNYKTLQESEQEVIYLLSEYPKKVADAGRELAPSLIAQYAYDLAKAYNRFYNEVSIFNETDLDAQQFRIAFSSVVGETIKKAMALLGINVPSRM</sequence>
<evidence type="ECO:0000256" key="9">
    <source>
        <dbReference type="HAMAP-Rule" id="MF_00123"/>
    </source>
</evidence>
<evidence type="ECO:0000256" key="10">
    <source>
        <dbReference type="RuleBase" id="RU363038"/>
    </source>
</evidence>
<dbReference type="PANTHER" id="PTHR11956:SF5">
    <property type="entry name" value="ARGININE--TRNA LIGASE, CYTOPLASMIC"/>
    <property type="match status" value="1"/>
</dbReference>
<dbReference type="PROSITE" id="PS00178">
    <property type="entry name" value="AA_TRNA_LIGASE_I"/>
    <property type="match status" value="1"/>
</dbReference>
<dbReference type="PRINTS" id="PR01038">
    <property type="entry name" value="TRNASYNTHARG"/>
</dbReference>
<dbReference type="InterPro" id="IPR014729">
    <property type="entry name" value="Rossmann-like_a/b/a_fold"/>
</dbReference>
<dbReference type="InterPro" id="IPR001278">
    <property type="entry name" value="Arg-tRNA-ligase"/>
</dbReference>
<feature type="domain" description="DALR anticodon binding" evidence="11">
    <location>
        <begin position="573"/>
        <end position="690"/>
    </location>
</feature>
<evidence type="ECO:0000256" key="3">
    <source>
        <dbReference type="ARBA" id="ARBA00022598"/>
    </source>
</evidence>
<dbReference type="NCBIfam" id="TIGR00456">
    <property type="entry name" value="argS"/>
    <property type="match status" value="1"/>
</dbReference>
<dbReference type="GO" id="GO:0004814">
    <property type="term" value="F:arginine-tRNA ligase activity"/>
    <property type="evidence" value="ECO:0007669"/>
    <property type="project" value="UniProtKB-EC"/>
</dbReference>
<dbReference type="InterPro" id="IPR008909">
    <property type="entry name" value="DALR_anticod-bd"/>
</dbReference>
<comment type="caution">
    <text evidence="13">The sequence shown here is derived from an EMBL/GenBank/DDBJ whole genome shotgun (WGS) entry which is preliminary data.</text>
</comment>
<keyword evidence="4 9" id="KW-0547">Nucleotide-binding</keyword>
<dbReference type="EMBL" id="JAYFUL010000041">
    <property type="protein sequence ID" value="MEA5259948.1"/>
    <property type="molecule type" value="Genomic_DNA"/>
</dbReference>
<dbReference type="Proteomes" id="UP001304671">
    <property type="component" value="Unassembled WGS sequence"/>
</dbReference>
<dbReference type="Gene3D" id="3.30.1360.70">
    <property type="entry name" value="Arginyl tRNA synthetase N-terminal domain"/>
    <property type="match status" value="1"/>
</dbReference>
<feature type="short sequence motif" description="'HIGH' region" evidence="9">
    <location>
        <begin position="121"/>
        <end position="131"/>
    </location>
</feature>
<reference evidence="13 14" key="1">
    <citation type="submission" date="2023-12" db="EMBL/GenBank/DDBJ databases">
        <title>Novel species of the genus Arcicella isolated from rivers.</title>
        <authorList>
            <person name="Lu H."/>
        </authorList>
    </citation>
    <scope>NUCLEOTIDE SEQUENCE [LARGE SCALE GENOMIC DNA]</scope>
    <source>
        <strain evidence="13 14">LMG 21963</strain>
    </source>
</reference>
<dbReference type="SUPFAM" id="SSF52374">
    <property type="entry name" value="Nucleotidylyl transferase"/>
    <property type="match status" value="1"/>
</dbReference>
<dbReference type="InterPro" id="IPR005148">
    <property type="entry name" value="Arg-tRNA-synth_N"/>
</dbReference>
<dbReference type="InterPro" id="IPR009080">
    <property type="entry name" value="tRNAsynth_Ia_anticodon-bd"/>
</dbReference>
<keyword evidence="6 9" id="KW-0648">Protein biosynthesis</keyword>
<dbReference type="RefSeq" id="WP_323252017.1">
    <property type="nucleotide sequence ID" value="NZ_JAYFUL010000041.1"/>
</dbReference>
<dbReference type="SMART" id="SM00836">
    <property type="entry name" value="DALR_1"/>
    <property type="match status" value="1"/>
</dbReference>
<dbReference type="SMART" id="SM01016">
    <property type="entry name" value="Arg_tRNA_synt_N"/>
    <property type="match status" value="1"/>
</dbReference>